<name>A0A8E0NAQ2_9CAUL</name>
<dbReference type="EMBL" id="BATC01000006">
    <property type="protein sequence ID" value="GAD58363.1"/>
    <property type="molecule type" value="Genomic_DNA"/>
</dbReference>
<comment type="caution">
    <text evidence="1">The sequence shown here is derived from an EMBL/GenBank/DDBJ whole genome shotgun (WGS) entry which is preliminary data.</text>
</comment>
<protein>
    <submittedName>
        <fullName evidence="1">Uncharacterized protein</fullName>
    </submittedName>
</protein>
<reference evidence="2" key="1">
    <citation type="journal article" date="2013" name="Genome Announc.">
        <title>Draft Genome Sequence of the Dimorphic Prosthecate Bacterium Brevundimonas abyssalis TAR-001T.</title>
        <authorList>
            <person name="Tsubouchi T."/>
            <person name="Nishi S."/>
            <person name="Usui K."/>
            <person name="Shimane Y."/>
            <person name="Takaki Y."/>
            <person name="Maruyama T."/>
            <person name="Hatada Y."/>
        </authorList>
    </citation>
    <scope>NUCLEOTIDE SEQUENCE [LARGE SCALE GENOMIC DNA]</scope>
    <source>
        <strain evidence="2">TAR-001</strain>
    </source>
</reference>
<evidence type="ECO:0000313" key="2">
    <source>
        <dbReference type="Proteomes" id="UP000016569"/>
    </source>
</evidence>
<evidence type="ECO:0000313" key="1">
    <source>
        <dbReference type="EMBL" id="GAD58363.1"/>
    </source>
</evidence>
<dbReference type="AlphaFoldDB" id="A0A8E0NAQ2"/>
<organism evidence="1 2">
    <name type="scientific">Brevundimonas abyssalis TAR-001</name>
    <dbReference type="NCBI Taxonomy" id="1391729"/>
    <lineage>
        <taxon>Bacteria</taxon>
        <taxon>Pseudomonadati</taxon>
        <taxon>Pseudomonadota</taxon>
        <taxon>Alphaproteobacteria</taxon>
        <taxon>Caulobacterales</taxon>
        <taxon>Caulobacteraceae</taxon>
        <taxon>Brevundimonas</taxon>
    </lineage>
</organism>
<dbReference type="Proteomes" id="UP000016569">
    <property type="component" value="Unassembled WGS sequence"/>
</dbReference>
<gene>
    <name evidence="1" type="ORF">MBEBAB_0613</name>
</gene>
<proteinExistence type="predicted"/>
<accession>A0A8E0NAQ2</accession>
<sequence>MVGFIITLLALFGALTAVLGIKERSVAEGGAMIDGWITAGWEQIKDITGQADEATDEALAETADAAGRAGAALGEGAEEAAQALQSD</sequence>
<keyword evidence="2" id="KW-1185">Reference proteome</keyword>